<evidence type="ECO:0000313" key="3">
    <source>
        <dbReference type="Proteomes" id="UP001354931"/>
    </source>
</evidence>
<keyword evidence="1" id="KW-0732">Signal</keyword>
<feature type="signal peptide" evidence="1">
    <location>
        <begin position="1"/>
        <end position="27"/>
    </location>
</feature>
<dbReference type="RefSeq" id="WP_326014883.1">
    <property type="nucleotide sequence ID" value="NZ_JAOZYC010000036.1"/>
</dbReference>
<feature type="chain" id="PRO_5045844514" evidence="1">
    <location>
        <begin position="28"/>
        <end position="62"/>
    </location>
</feature>
<evidence type="ECO:0000313" key="2">
    <source>
        <dbReference type="EMBL" id="MEB8337234.1"/>
    </source>
</evidence>
<evidence type="ECO:0000256" key="1">
    <source>
        <dbReference type="SAM" id="SignalP"/>
    </source>
</evidence>
<dbReference type="Proteomes" id="UP001354931">
    <property type="component" value="Unassembled WGS sequence"/>
</dbReference>
<dbReference type="EMBL" id="JAOZYC010000036">
    <property type="protein sequence ID" value="MEB8337234.1"/>
    <property type="molecule type" value="Genomic_DNA"/>
</dbReference>
<gene>
    <name evidence="2" type="ORF">OKJ99_06850</name>
</gene>
<keyword evidence="3" id="KW-1185">Reference proteome</keyword>
<sequence length="62" mass="6339">MRKLRRAGAVALLTAGLTFGVAGTASAGGYGQDSPGQWQSGGTGYALGCSMAHWLFHTHCKA</sequence>
<accession>A0ABU6F022</accession>
<name>A0ABU6F022_9ACTN</name>
<protein>
    <submittedName>
        <fullName evidence="2">Uncharacterized protein</fullName>
    </submittedName>
</protein>
<organism evidence="2 3">
    <name type="scientific">Streptomyces endophyticus</name>
    <dbReference type="NCBI Taxonomy" id="714166"/>
    <lineage>
        <taxon>Bacteria</taxon>
        <taxon>Bacillati</taxon>
        <taxon>Actinomycetota</taxon>
        <taxon>Actinomycetes</taxon>
        <taxon>Kitasatosporales</taxon>
        <taxon>Streptomycetaceae</taxon>
        <taxon>Streptomyces</taxon>
    </lineage>
</organism>
<comment type="caution">
    <text evidence="2">The sequence shown here is derived from an EMBL/GenBank/DDBJ whole genome shotgun (WGS) entry which is preliminary data.</text>
</comment>
<proteinExistence type="predicted"/>
<reference evidence="2 3" key="1">
    <citation type="submission" date="2022-10" db="EMBL/GenBank/DDBJ databases">
        <authorList>
            <person name="Xie J."/>
            <person name="Shen N."/>
        </authorList>
    </citation>
    <scope>NUCLEOTIDE SEQUENCE [LARGE SCALE GENOMIC DNA]</scope>
    <source>
        <strain evidence="2 3">YIM65594</strain>
    </source>
</reference>